<dbReference type="Proteomes" id="UP000020529">
    <property type="component" value="Unassembled WGS sequence"/>
</dbReference>
<keyword evidence="1" id="KW-0812">Transmembrane</keyword>
<gene>
    <name evidence="3" type="ORF">M124_4238</name>
    <name evidence="2" type="ORF">M124_4470</name>
</gene>
<dbReference type="AlphaFoldDB" id="A0A015US80"/>
<accession>A0A015US80</accession>
<feature type="transmembrane region" description="Helical" evidence="1">
    <location>
        <begin position="12"/>
        <end position="36"/>
    </location>
</feature>
<reference evidence="2 4" key="1">
    <citation type="submission" date="2014-02" db="EMBL/GenBank/DDBJ databases">
        <authorList>
            <person name="Sears C."/>
            <person name="Carroll K."/>
            <person name="Sack B.R."/>
            <person name="Qadri F."/>
            <person name="Myers L.L."/>
            <person name="Chung G.-T."/>
            <person name="Escheverria P."/>
            <person name="Fraser C.M."/>
            <person name="Sadzewicz L."/>
            <person name="Shefchek K.A."/>
            <person name="Tallon L."/>
            <person name="Das S.P."/>
            <person name="Daugherty S."/>
            <person name="Mongodin E.F."/>
        </authorList>
    </citation>
    <scope>NUCLEOTIDE SEQUENCE [LARGE SCALE GENOMIC DNA]</scope>
    <source>
        <strain evidence="2">3988T</strain>
        <strain evidence="4">3988T(B)14</strain>
    </source>
</reference>
<evidence type="ECO:0000313" key="4">
    <source>
        <dbReference type="Proteomes" id="UP000020529"/>
    </source>
</evidence>
<sequence>FYFQLFSTFSVVLLFLGAFLFLICFLIPLFICTFVIGNNK</sequence>
<evidence type="ECO:0000256" key="1">
    <source>
        <dbReference type="SAM" id="Phobius"/>
    </source>
</evidence>
<keyword evidence="1" id="KW-1133">Transmembrane helix</keyword>
<dbReference type="EMBL" id="JGCY01000131">
    <property type="protein sequence ID" value="EXY76643.1"/>
    <property type="molecule type" value="Genomic_DNA"/>
</dbReference>
<protein>
    <submittedName>
        <fullName evidence="2">Putative membrane protein</fullName>
    </submittedName>
</protein>
<keyword evidence="1" id="KW-0472">Membrane</keyword>
<organism evidence="2 4">
    <name type="scientific">Bacteroides fragilis str. 3988T(B)14</name>
    <dbReference type="NCBI Taxonomy" id="1339315"/>
    <lineage>
        <taxon>Bacteria</taxon>
        <taxon>Pseudomonadati</taxon>
        <taxon>Bacteroidota</taxon>
        <taxon>Bacteroidia</taxon>
        <taxon>Bacteroidales</taxon>
        <taxon>Bacteroidaceae</taxon>
        <taxon>Bacteroides</taxon>
    </lineage>
</organism>
<evidence type="ECO:0000313" key="3">
    <source>
        <dbReference type="EMBL" id="EXY76867.1"/>
    </source>
</evidence>
<feature type="non-terminal residue" evidence="2">
    <location>
        <position position="1"/>
    </location>
</feature>
<proteinExistence type="predicted"/>
<comment type="caution">
    <text evidence="2">The sequence shown here is derived from an EMBL/GenBank/DDBJ whole genome shotgun (WGS) entry which is preliminary data.</text>
</comment>
<dbReference type="EMBL" id="JGCY01000079">
    <property type="protein sequence ID" value="EXY76867.1"/>
    <property type="molecule type" value="Genomic_DNA"/>
</dbReference>
<name>A0A015US80_BACFG</name>
<evidence type="ECO:0000313" key="2">
    <source>
        <dbReference type="EMBL" id="EXY76643.1"/>
    </source>
</evidence>